<evidence type="ECO:0000313" key="4">
    <source>
        <dbReference type="Proteomes" id="UP000221011"/>
    </source>
</evidence>
<name>A0A291QAY2_9ACTN</name>
<dbReference type="InterPro" id="IPR011009">
    <property type="entry name" value="Kinase-like_dom_sf"/>
</dbReference>
<gene>
    <name evidence="3" type="ORF">KY5_3774c</name>
</gene>
<dbReference type="Proteomes" id="UP000221011">
    <property type="component" value="Chromosome"/>
</dbReference>
<protein>
    <recommendedName>
        <fullName evidence="2">Aminoglycoside phosphotransferase domain-containing protein</fullName>
    </recommendedName>
</protein>
<dbReference type="PANTHER" id="PTHR40086:SF1">
    <property type="entry name" value="CELL CYCLE REGULATOR CCRZ"/>
    <property type="match status" value="1"/>
</dbReference>
<feature type="domain" description="Aminoglycoside phosphotransferase" evidence="2">
    <location>
        <begin position="87"/>
        <end position="266"/>
    </location>
</feature>
<feature type="region of interest" description="Disordered" evidence="1">
    <location>
        <begin position="1"/>
        <end position="29"/>
    </location>
</feature>
<evidence type="ECO:0000313" key="3">
    <source>
        <dbReference type="EMBL" id="ATL28792.1"/>
    </source>
</evidence>
<evidence type="ECO:0000259" key="2">
    <source>
        <dbReference type="Pfam" id="PF01636"/>
    </source>
</evidence>
<accession>A0A291QAY2</accession>
<dbReference type="InterPro" id="IPR006439">
    <property type="entry name" value="HAD-SF_hydro_IA"/>
</dbReference>
<sequence>MSSPPPRSPHEAPKRGRRESLIRRLADSHKESPDREVVAGYHNINYVMPLGWRLALLLGTMPFRARVKCRQPRDVVQVVPRIWQSETEVLAAVNRELKREVPRCYRDFGDWSLHSYRAGQVLSSVRVEGGIGDPMMRAFAKFFAKTAGVGKDKLPPTPAGWPETGQSQAFFDWLIGFTESRVHQRNRWRFQELFEAVGIRADVMTSFRDDPRRPPLTPRPFCLLHTDVHRGNVVVDRKRIAVIDWELAMYGDPLHDLATHLVRMEYEKEEQLRMTELWTEEMVSAGHQKMTEGLDADLPAYLDFEYAQSVFPDVMRAALDLCELPGEPDDEEFAWASWRVCRALRRAAEPLKLKKVPDGARAEHALRAWYAGPYGRAQEEARRAAQPARDRGALDEWGAVADETYQEACAGTAEVRDGAADGPARQVVLPAQAGALTRELDEVRELFADPEGGCVLFDFDGPICRLFPHGASRRVADDFWRLVGEGGLLDMIDLADRYSKDPYDVLRDVAQERPGSEAVAALEDVLTRGEVRAAQHAPATDGAHDLIRELSRRGCRIAVVTNNSPRAVESYLHRHGLSEAFGPHVYGRGPDADQLKPDPDMLLRALAGLGAEPGDAVMIGDTVSDLVAAREAKVRFVGYARDDRKVAPLRAAGAEAVVRELAPLLALLGGVSGSGA</sequence>
<dbReference type="Pfam" id="PF01636">
    <property type="entry name" value="APH"/>
    <property type="match status" value="1"/>
</dbReference>
<dbReference type="Gene3D" id="3.90.1200.10">
    <property type="match status" value="1"/>
</dbReference>
<dbReference type="KEGG" id="sfk:KY5_3774c"/>
<dbReference type="Pfam" id="PF00702">
    <property type="entry name" value="Hydrolase"/>
    <property type="match status" value="1"/>
</dbReference>
<dbReference type="InterPro" id="IPR002575">
    <property type="entry name" value="Aminoglycoside_PTrfase"/>
</dbReference>
<dbReference type="AlphaFoldDB" id="A0A291QAY2"/>
<keyword evidence="4" id="KW-1185">Reference proteome</keyword>
<dbReference type="RefSeq" id="WP_234362784.1">
    <property type="nucleotide sequence ID" value="NZ_CP022685.1"/>
</dbReference>
<reference evidence="3 4" key="1">
    <citation type="submission" date="2017-08" db="EMBL/GenBank/DDBJ databases">
        <title>Complete Genome Sequence of Streptomyces formicae KY5, the formicamycin producer.</title>
        <authorList>
            <person name="Holmes N.A."/>
            <person name="Devine R."/>
            <person name="Qin Z."/>
            <person name="Seipke R.F."/>
            <person name="Wilkinson B."/>
            <person name="Hutchings M.I."/>
        </authorList>
    </citation>
    <scope>NUCLEOTIDE SEQUENCE [LARGE SCALE GENOMIC DNA]</scope>
    <source>
        <strain evidence="3 4">KY5</strain>
    </source>
</reference>
<dbReference type="EMBL" id="CP022685">
    <property type="protein sequence ID" value="ATL28792.1"/>
    <property type="molecule type" value="Genomic_DNA"/>
</dbReference>
<dbReference type="InterPro" id="IPR036412">
    <property type="entry name" value="HAD-like_sf"/>
</dbReference>
<dbReference type="SUPFAM" id="SSF56112">
    <property type="entry name" value="Protein kinase-like (PK-like)"/>
    <property type="match status" value="1"/>
</dbReference>
<dbReference type="InterPro" id="IPR052077">
    <property type="entry name" value="CcrZ_PhaseVar_Mediator"/>
</dbReference>
<proteinExistence type="predicted"/>
<dbReference type="PANTHER" id="PTHR40086">
    <property type="entry name" value="PHOSPHOTRANSFERASE YTMP-RELATED"/>
    <property type="match status" value="1"/>
</dbReference>
<dbReference type="Gene3D" id="3.40.50.1000">
    <property type="entry name" value="HAD superfamily/HAD-like"/>
    <property type="match status" value="1"/>
</dbReference>
<dbReference type="SUPFAM" id="SSF56784">
    <property type="entry name" value="HAD-like"/>
    <property type="match status" value="1"/>
</dbReference>
<dbReference type="NCBIfam" id="TIGR01549">
    <property type="entry name" value="HAD-SF-IA-v1"/>
    <property type="match status" value="1"/>
</dbReference>
<feature type="compositionally biased region" description="Basic and acidic residues" evidence="1">
    <location>
        <begin position="8"/>
        <end position="29"/>
    </location>
</feature>
<organism evidence="3 4">
    <name type="scientific">Streptomyces formicae</name>
    <dbReference type="NCBI Taxonomy" id="1616117"/>
    <lineage>
        <taxon>Bacteria</taxon>
        <taxon>Bacillati</taxon>
        <taxon>Actinomycetota</taxon>
        <taxon>Actinomycetes</taxon>
        <taxon>Kitasatosporales</taxon>
        <taxon>Streptomycetaceae</taxon>
        <taxon>Streptomyces</taxon>
    </lineage>
</organism>
<dbReference type="InterPro" id="IPR023214">
    <property type="entry name" value="HAD_sf"/>
</dbReference>
<evidence type="ECO:0000256" key="1">
    <source>
        <dbReference type="SAM" id="MobiDB-lite"/>
    </source>
</evidence>